<dbReference type="InterPro" id="IPR005302">
    <property type="entry name" value="MoCF_Sase_C"/>
</dbReference>
<evidence type="ECO:0000313" key="2">
    <source>
        <dbReference type="EMBL" id="KAK4087762.1"/>
    </source>
</evidence>
<comment type="caution">
    <text evidence="2">The sequence shown here is derived from an EMBL/GenBank/DDBJ whole genome shotgun (WGS) entry which is preliminary data.</text>
</comment>
<dbReference type="InterPro" id="IPR005303">
    <property type="entry name" value="MOCOS_middle"/>
</dbReference>
<accession>A0ABR0BV88</accession>
<dbReference type="SUPFAM" id="SSF50800">
    <property type="entry name" value="PK beta-barrel domain-like"/>
    <property type="match status" value="1"/>
</dbReference>
<protein>
    <recommendedName>
        <fullName evidence="1">MOSC domain-containing protein</fullName>
    </recommendedName>
</protein>
<evidence type="ECO:0000313" key="3">
    <source>
        <dbReference type="Proteomes" id="UP001287286"/>
    </source>
</evidence>
<organism evidence="2 3">
    <name type="scientific">Purpureocillium lilacinum</name>
    <name type="common">Paecilomyces lilacinus</name>
    <dbReference type="NCBI Taxonomy" id="33203"/>
    <lineage>
        <taxon>Eukaryota</taxon>
        <taxon>Fungi</taxon>
        <taxon>Dikarya</taxon>
        <taxon>Ascomycota</taxon>
        <taxon>Pezizomycotina</taxon>
        <taxon>Sordariomycetes</taxon>
        <taxon>Hypocreomycetidae</taxon>
        <taxon>Hypocreales</taxon>
        <taxon>Ophiocordycipitaceae</taxon>
        <taxon>Purpureocillium</taxon>
    </lineage>
</organism>
<proteinExistence type="predicted"/>
<gene>
    <name evidence="2" type="ORF">Purlil1_7819</name>
</gene>
<name>A0ABR0BV88_PURLI</name>
<dbReference type="Pfam" id="PF03476">
    <property type="entry name" value="MOSC_N"/>
    <property type="match status" value="1"/>
</dbReference>
<dbReference type="InterPro" id="IPR011037">
    <property type="entry name" value="Pyrv_Knase-like_insert_dom_sf"/>
</dbReference>
<evidence type="ECO:0000259" key="1">
    <source>
        <dbReference type="PROSITE" id="PS51340"/>
    </source>
</evidence>
<feature type="domain" description="MOSC" evidence="1">
    <location>
        <begin position="448"/>
        <end position="621"/>
    </location>
</feature>
<sequence>MAPREFMRGFGDGEMLCQDAGQDLGSKGQTANGFLITGGYMYGTEALDKKKRSVPWGRGFGNAEKKHLERHDSEASEHEPCRRRASAVWLTHHLPHTPSTTPPPPDSRATDQGCRAVGSTVGLGRRVGQGGVFSPLIRPCAEGLQVDKGYPILPATFRWGRISATKQHSSGPWLGAGEAHPAEDLVNPITETGIAGAVDGMGGPAATPPDIAGVQGMAAPWGLHMPDRHPLHCPRESELQDVNASTTSMSTLSGSRATGDAVLSAAVLVTAVTILLVWMSSRPHNGDTLEISQLYVYPVKSLRGSPLKEAHVGQYGMIGDRTFALQRVHRDENNKVTRYETVLAGYYLQVALFRARVEHGGKLENAPGGEVIVTWHGRDTEFDTTNGIETDDEIRFPLYPSVEELEQVEVSLHTSAASAYDMGNKYATWFTDRLGMEIRLAFIGNGSRPVLGSHAPNSKSGLIKGRLVRRLRGMVPGLALPAERLAFNDIAHYLVVTEESNNQVTSRLAVGCEMDVTKFRPNIVVKGASGPFVEDYWGELTFEGGIQMPLTANCYRCQSITVDYDTGKTATDDSGMVWKKLNKDRRVDKGAKYSPVFGRYGYCFGSSNGKRIFLGQKAKVTYINKERTTFDWPHLTSFGVTQQKK</sequence>
<dbReference type="PROSITE" id="PS51340">
    <property type="entry name" value="MOSC"/>
    <property type="match status" value="1"/>
</dbReference>
<dbReference type="Proteomes" id="UP001287286">
    <property type="component" value="Unassembled WGS sequence"/>
</dbReference>
<dbReference type="Pfam" id="PF03473">
    <property type="entry name" value="MOSC"/>
    <property type="match status" value="1"/>
</dbReference>
<keyword evidence="3" id="KW-1185">Reference proteome</keyword>
<dbReference type="SUPFAM" id="SSF141673">
    <property type="entry name" value="MOSC N-terminal domain-like"/>
    <property type="match status" value="1"/>
</dbReference>
<dbReference type="EMBL" id="JAWRVI010000029">
    <property type="protein sequence ID" value="KAK4087762.1"/>
    <property type="molecule type" value="Genomic_DNA"/>
</dbReference>
<reference evidence="2 3" key="1">
    <citation type="journal article" date="2024" name="Microbiol. Resour. Announc.">
        <title>Genome annotations for the ascomycete fungi Trichoderma harzianum, Trichoderma aggressivum, and Purpureocillium lilacinum.</title>
        <authorList>
            <person name="Beijen E.P.W."/>
            <person name="Ohm R.A."/>
        </authorList>
    </citation>
    <scope>NUCLEOTIDE SEQUENCE [LARGE SCALE GENOMIC DNA]</scope>
    <source>
        <strain evidence="2 3">CBS 150709</strain>
    </source>
</reference>